<dbReference type="EMBL" id="QKKF02026484">
    <property type="protein sequence ID" value="RZF36350.1"/>
    <property type="molecule type" value="Genomic_DNA"/>
</dbReference>
<reference evidence="1 2" key="1">
    <citation type="journal article" date="2017" name="Gigascience">
        <title>Genome sequence of the small brown planthopper, Laodelphax striatellus.</title>
        <authorList>
            <person name="Zhu J."/>
            <person name="Jiang F."/>
            <person name="Wang X."/>
            <person name="Yang P."/>
            <person name="Bao Y."/>
            <person name="Zhao W."/>
            <person name="Wang W."/>
            <person name="Lu H."/>
            <person name="Wang Q."/>
            <person name="Cui N."/>
            <person name="Li J."/>
            <person name="Chen X."/>
            <person name="Luo L."/>
            <person name="Yu J."/>
            <person name="Kang L."/>
            <person name="Cui F."/>
        </authorList>
    </citation>
    <scope>NUCLEOTIDE SEQUENCE [LARGE SCALE GENOMIC DNA]</scope>
    <source>
        <strain evidence="1">Lst14</strain>
    </source>
</reference>
<name>A0A482WTK7_LAOST</name>
<gene>
    <name evidence="1" type="ORF">LSTR_LSTR008831</name>
</gene>
<dbReference type="Proteomes" id="UP000291343">
    <property type="component" value="Unassembled WGS sequence"/>
</dbReference>
<comment type="caution">
    <text evidence="1">The sequence shown here is derived from an EMBL/GenBank/DDBJ whole genome shotgun (WGS) entry which is preliminary data.</text>
</comment>
<evidence type="ECO:0000313" key="2">
    <source>
        <dbReference type="Proteomes" id="UP000291343"/>
    </source>
</evidence>
<accession>A0A482WTK7</accession>
<dbReference type="AlphaFoldDB" id="A0A482WTK7"/>
<keyword evidence="2" id="KW-1185">Reference proteome</keyword>
<dbReference type="InParanoid" id="A0A482WTK7"/>
<organism evidence="1 2">
    <name type="scientific">Laodelphax striatellus</name>
    <name type="common">Small brown planthopper</name>
    <name type="synonym">Delphax striatella</name>
    <dbReference type="NCBI Taxonomy" id="195883"/>
    <lineage>
        <taxon>Eukaryota</taxon>
        <taxon>Metazoa</taxon>
        <taxon>Ecdysozoa</taxon>
        <taxon>Arthropoda</taxon>
        <taxon>Hexapoda</taxon>
        <taxon>Insecta</taxon>
        <taxon>Pterygota</taxon>
        <taxon>Neoptera</taxon>
        <taxon>Paraneoptera</taxon>
        <taxon>Hemiptera</taxon>
        <taxon>Auchenorrhyncha</taxon>
        <taxon>Fulgoroidea</taxon>
        <taxon>Delphacidae</taxon>
        <taxon>Criomorphinae</taxon>
        <taxon>Laodelphax</taxon>
    </lineage>
</organism>
<protein>
    <submittedName>
        <fullName evidence="1">Uncharacterized protein</fullName>
    </submittedName>
</protein>
<sequence length="96" mass="10080">MMQNRPDNQLASCRTITDGSPLCKKRRRCCVTAVRLEGVRGGGGGGLVTVTVTGQGHLWLCHVLRLSDEQVHAPANPVDSAAVAASICLPLAACNK</sequence>
<evidence type="ECO:0000313" key="1">
    <source>
        <dbReference type="EMBL" id="RZF36350.1"/>
    </source>
</evidence>
<proteinExistence type="predicted"/>